<name>A0ABQ2QM98_9ACTN</name>
<feature type="compositionally biased region" description="Low complexity" evidence="1">
    <location>
        <begin position="80"/>
        <end position="93"/>
    </location>
</feature>
<evidence type="ECO:0000256" key="2">
    <source>
        <dbReference type="SAM" id="Phobius"/>
    </source>
</evidence>
<feature type="compositionally biased region" description="Low complexity" evidence="1">
    <location>
        <begin position="149"/>
        <end position="166"/>
    </location>
</feature>
<protein>
    <recommendedName>
        <fullName evidence="5">DUF1795 domain-containing protein</fullName>
    </recommendedName>
</protein>
<keyword evidence="4" id="KW-1185">Reference proteome</keyword>
<feature type="region of interest" description="Disordered" evidence="1">
    <location>
        <begin position="1"/>
        <end position="424"/>
    </location>
</feature>
<feature type="region of interest" description="Disordered" evidence="1">
    <location>
        <begin position="483"/>
        <end position="519"/>
    </location>
</feature>
<evidence type="ECO:0000313" key="3">
    <source>
        <dbReference type="EMBL" id="GGP85760.1"/>
    </source>
</evidence>
<evidence type="ECO:0008006" key="5">
    <source>
        <dbReference type="Google" id="ProtNLM"/>
    </source>
</evidence>
<dbReference type="EMBL" id="BMQJ01000002">
    <property type="protein sequence ID" value="GGP85760.1"/>
    <property type="molecule type" value="Genomic_DNA"/>
</dbReference>
<feature type="compositionally biased region" description="Polar residues" evidence="1">
    <location>
        <begin position="121"/>
        <end position="135"/>
    </location>
</feature>
<feature type="compositionally biased region" description="Low complexity" evidence="1">
    <location>
        <begin position="198"/>
        <end position="218"/>
    </location>
</feature>
<accession>A0ABQ2QM98</accession>
<keyword evidence="2" id="KW-0472">Membrane</keyword>
<gene>
    <name evidence="3" type="ORF">GCM10010140_13910</name>
</gene>
<comment type="caution">
    <text evidence="3">The sequence shown here is derived from an EMBL/GenBank/DDBJ whole genome shotgun (WGS) entry which is preliminary data.</text>
</comment>
<feature type="compositionally biased region" description="Gly residues" evidence="1">
    <location>
        <begin position="359"/>
        <end position="379"/>
    </location>
</feature>
<feature type="compositionally biased region" description="Basic and acidic residues" evidence="1">
    <location>
        <begin position="276"/>
        <end position="294"/>
    </location>
</feature>
<sequence>MRPLRPHLPRPFTLLTVAHSVEPGQGPDPSEAGLPLQDPPTDPTGLQFRGGFSRFPGNHPAPHETMPNTHNSGVRAGGTEAMASEQSSQSSLPPAWPQPADPPSWTDDPLGTGPRLPRPQDVSQAGGSGQTSPGNGWQAAMAQSDDAFRQQSPGPQAPGSQAPGRQTPDTRQPGDQGGGSQPGGDSWRTGVPGSGSWQQAFGAQPPADPQAPGSPSGGEPWRTGPPSRDGSGESGGWNAASQSSGTGWHAEPGATAAMPAYSPSPTNPPGANPGPFDRRDPLTDADPFNRDPRSNPDPFNRDPLSNADPFGTRDPFRPSPDGGPAGSGPQTAGAPPEAPPYPAPGQNGPGQGMPPQGMPGRGMSGQGGPGHPFPGGDGGPQQDPRQGPGQPGGHLSRDPSDPNRPFVTAGQISGPKTPPPERQQELWDTVFGDNYQAMSDDDDLEDRGRPVWIYALAGSAVIALVGVVLWAFLAGPLASGKEDETAAPQAKPSSAAKSPPKSGSVPRLPRFPGKASPVSGALVDQGAAISVPRLGGPWRLDQRPVVQTSYGFDTRQYVPAGSDAAGKPQFAQVMSGPLSARMKSKYVDGRLAPVINAVASAARSKFFPQGNTARKTAQQTLKVGGHPAQLAAYEITAGETKTTVVVAVVNTGAQLPSVVYMSVPDSKKELLPDINTVFKSIKPATS</sequence>
<proteinExistence type="predicted"/>
<dbReference type="Proteomes" id="UP000611554">
    <property type="component" value="Unassembled WGS sequence"/>
</dbReference>
<keyword evidence="2" id="KW-1133">Transmembrane helix</keyword>
<organism evidence="3 4">
    <name type="scientific">Streptosporangium pseudovulgare</name>
    <dbReference type="NCBI Taxonomy" id="35765"/>
    <lineage>
        <taxon>Bacteria</taxon>
        <taxon>Bacillati</taxon>
        <taxon>Actinomycetota</taxon>
        <taxon>Actinomycetes</taxon>
        <taxon>Streptosporangiales</taxon>
        <taxon>Streptosporangiaceae</taxon>
        <taxon>Streptosporangium</taxon>
    </lineage>
</organism>
<keyword evidence="2" id="KW-0812">Transmembrane</keyword>
<feature type="transmembrane region" description="Helical" evidence="2">
    <location>
        <begin position="451"/>
        <end position="473"/>
    </location>
</feature>
<feature type="compositionally biased region" description="Low complexity" evidence="1">
    <location>
        <begin position="486"/>
        <end position="506"/>
    </location>
</feature>
<evidence type="ECO:0000313" key="4">
    <source>
        <dbReference type="Proteomes" id="UP000611554"/>
    </source>
</evidence>
<reference evidence="4" key="1">
    <citation type="journal article" date="2019" name="Int. J. Syst. Evol. Microbiol.">
        <title>The Global Catalogue of Microorganisms (GCM) 10K type strain sequencing project: providing services to taxonomists for standard genome sequencing and annotation.</title>
        <authorList>
            <consortium name="The Broad Institute Genomics Platform"/>
            <consortium name="The Broad Institute Genome Sequencing Center for Infectious Disease"/>
            <person name="Wu L."/>
            <person name="Ma J."/>
        </authorList>
    </citation>
    <scope>NUCLEOTIDE SEQUENCE [LARGE SCALE GENOMIC DNA]</scope>
    <source>
        <strain evidence="4">JCM 3115</strain>
    </source>
</reference>
<feature type="compositionally biased region" description="Low complexity" evidence="1">
    <location>
        <begin position="319"/>
        <end position="335"/>
    </location>
</feature>
<evidence type="ECO:0000256" key="1">
    <source>
        <dbReference type="SAM" id="MobiDB-lite"/>
    </source>
</evidence>